<keyword evidence="3" id="KW-1185">Reference proteome</keyword>
<gene>
    <name evidence="2" type="ORF">ATL31_0756</name>
</gene>
<sequence>MSAYDEILSALPVDDIAGRVGASPEQVRQAASAALPALLGGMSANAQEPSGASSLVDALGRHDPSLLDGGVSLDQVDEADGQRIAGHVFGAQQEAVAARLGESPLSGAGVGGQLVQRIIPILAPIVMSWLARQVLGGARGGAATGGGGGLQDVLGQVLGGATGRSGPAGSASPAPTSGGVDAGSIIGDVLGGLLGGGRR</sequence>
<dbReference type="OrthoDB" id="3577641at2"/>
<accession>A0A2N3YGH3</accession>
<dbReference type="Proteomes" id="UP000233781">
    <property type="component" value="Unassembled WGS sequence"/>
</dbReference>
<evidence type="ECO:0000313" key="2">
    <source>
        <dbReference type="EMBL" id="PKW25952.1"/>
    </source>
</evidence>
<dbReference type="InterPro" id="IPR009282">
    <property type="entry name" value="DUF937"/>
</dbReference>
<dbReference type="EMBL" id="PJNE01000001">
    <property type="protein sequence ID" value="PKW25952.1"/>
    <property type="molecule type" value="Genomic_DNA"/>
</dbReference>
<dbReference type="AlphaFoldDB" id="A0A2N3YGH3"/>
<evidence type="ECO:0000256" key="1">
    <source>
        <dbReference type="SAM" id="MobiDB-lite"/>
    </source>
</evidence>
<dbReference type="RefSeq" id="WP_101394596.1">
    <property type="nucleotide sequence ID" value="NZ_PJNE01000001.1"/>
</dbReference>
<protein>
    <submittedName>
        <fullName evidence="2">Uncharacterized protein DUF937</fullName>
    </submittedName>
</protein>
<reference evidence="2 3" key="1">
    <citation type="submission" date="2017-12" db="EMBL/GenBank/DDBJ databases">
        <title>Sequencing the genomes of 1000 Actinobacteria strains.</title>
        <authorList>
            <person name="Klenk H.-P."/>
        </authorList>
    </citation>
    <scope>NUCLEOTIDE SEQUENCE [LARGE SCALE GENOMIC DNA]</scope>
    <source>
        <strain evidence="2 3">DSM 12806</strain>
    </source>
</reference>
<proteinExistence type="predicted"/>
<comment type="caution">
    <text evidence="2">The sequence shown here is derived from an EMBL/GenBank/DDBJ whole genome shotgun (WGS) entry which is preliminary data.</text>
</comment>
<organism evidence="2 3">
    <name type="scientific">Phycicoccus duodecadis</name>
    <dbReference type="NCBI Taxonomy" id="173053"/>
    <lineage>
        <taxon>Bacteria</taxon>
        <taxon>Bacillati</taxon>
        <taxon>Actinomycetota</taxon>
        <taxon>Actinomycetes</taxon>
        <taxon>Micrococcales</taxon>
        <taxon>Intrasporangiaceae</taxon>
        <taxon>Phycicoccus</taxon>
    </lineage>
</organism>
<dbReference type="Pfam" id="PF06078">
    <property type="entry name" value="DUF937"/>
    <property type="match status" value="1"/>
</dbReference>
<feature type="region of interest" description="Disordered" evidence="1">
    <location>
        <begin position="161"/>
        <end position="180"/>
    </location>
</feature>
<evidence type="ECO:0000313" key="3">
    <source>
        <dbReference type="Proteomes" id="UP000233781"/>
    </source>
</evidence>
<name>A0A2N3YGH3_9MICO</name>